<reference evidence="1 2" key="1">
    <citation type="submission" date="2014-11" db="EMBL/GenBank/DDBJ databases">
        <title>Genome sequence and analysis of novel Kurthia sp.</title>
        <authorList>
            <person name="Lawson J.N."/>
            <person name="Gonzalez J.E."/>
            <person name="Rinauldi L."/>
            <person name="Xuan Z."/>
            <person name="Firman A."/>
            <person name="Shaddox L."/>
            <person name="Trudeau A."/>
            <person name="Shah S."/>
            <person name="Reiman D."/>
        </authorList>
    </citation>
    <scope>NUCLEOTIDE SEQUENCE [LARGE SCALE GENOMIC DNA]</scope>
    <source>
        <strain evidence="1 2">3B1D</strain>
    </source>
</reference>
<proteinExistence type="predicted"/>
<dbReference type="InterPro" id="IPR006379">
    <property type="entry name" value="HAD-SF_hydro_IIB"/>
</dbReference>
<evidence type="ECO:0000313" key="1">
    <source>
        <dbReference type="EMBL" id="RUS57258.1"/>
    </source>
</evidence>
<dbReference type="PANTHER" id="PTHR10000">
    <property type="entry name" value="PHOSPHOSERINE PHOSPHATASE"/>
    <property type="match status" value="1"/>
</dbReference>
<dbReference type="CDD" id="cd07516">
    <property type="entry name" value="HAD_Pase"/>
    <property type="match status" value="1"/>
</dbReference>
<dbReference type="SFLD" id="SFLDG01140">
    <property type="entry name" value="C2.B:_Phosphomannomutase_and_P"/>
    <property type="match status" value="1"/>
</dbReference>
<evidence type="ECO:0008006" key="3">
    <source>
        <dbReference type="Google" id="ProtNLM"/>
    </source>
</evidence>
<dbReference type="GO" id="GO:0000287">
    <property type="term" value="F:magnesium ion binding"/>
    <property type="evidence" value="ECO:0007669"/>
    <property type="project" value="TreeGrafter"/>
</dbReference>
<sequence>MEDVQLVALDMDGTTLLPDLTIAQQTKEKISACIAKGTAVTICTGRTLAELKWELEELGDVPYVITGNGSAAWCLRDGTKLYEDTVSYDDAMHIMEILRPYDMRIEVYYDGKVFVNQHVLDHIVAYGATEFPEFILETRTAVEDIYAFMEKLQQPIDKFNLFFKSSTERQAAWDACIAAGYNVTSSFLQNMEVNSKTANKGNALKHLAQSLHIPAQAVMAVGDQLNDVSMLTYAGVPVAMGNAVSEVKELAVFITKSNADNGVAYALERYVLGGQA</sequence>
<dbReference type="SFLD" id="SFLDS00003">
    <property type="entry name" value="Haloacid_Dehalogenase"/>
    <property type="match status" value="1"/>
</dbReference>
<dbReference type="EMBL" id="JTFC01000026">
    <property type="protein sequence ID" value="RUS57258.1"/>
    <property type="molecule type" value="Genomic_DNA"/>
</dbReference>
<dbReference type="OrthoDB" id="9790031at2"/>
<dbReference type="SUPFAM" id="SSF56784">
    <property type="entry name" value="HAD-like"/>
    <property type="match status" value="1"/>
</dbReference>
<name>A0A433RVG0_9BACL</name>
<dbReference type="NCBIfam" id="TIGR01484">
    <property type="entry name" value="HAD-SF-IIB"/>
    <property type="match status" value="1"/>
</dbReference>
<dbReference type="GO" id="GO:0016791">
    <property type="term" value="F:phosphatase activity"/>
    <property type="evidence" value="ECO:0007669"/>
    <property type="project" value="UniProtKB-ARBA"/>
</dbReference>
<dbReference type="InterPro" id="IPR000150">
    <property type="entry name" value="Cof"/>
</dbReference>
<dbReference type="AlphaFoldDB" id="A0A433RVG0"/>
<dbReference type="InterPro" id="IPR023214">
    <property type="entry name" value="HAD_sf"/>
</dbReference>
<keyword evidence="2" id="KW-1185">Reference proteome</keyword>
<dbReference type="PANTHER" id="PTHR10000:SF8">
    <property type="entry name" value="HAD SUPERFAMILY HYDROLASE-LIKE, TYPE 3"/>
    <property type="match status" value="1"/>
</dbReference>
<dbReference type="GO" id="GO:0005829">
    <property type="term" value="C:cytosol"/>
    <property type="evidence" value="ECO:0007669"/>
    <property type="project" value="TreeGrafter"/>
</dbReference>
<comment type="caution">
    <text evidence="1">The sequence shown here is derived from an EMBL/GenBank/DDBJ whole genome shotgun (WGS) entry which is preliminary data.</text>
</comment>
<dbReference type="Gene3D" id="3.30.1240.10">
    <property type="match status" value="1"/>
</dbReference>
<dbReference type="NCBIfam" id="TIGR00099">
    <property type="entry name" value="Cof-subfamily"/>
    <property type="match status" value="1"/>
</dbReference>
<dbReference type="InterPro" id="IPR036412">
    <property type="entry name" value="HAD-like_sf"/>
</dbReference>
<dbReference type="Proteomes" id="UP000288623">
    <property type="component" value="Unassembled WGS sequence"/>
</dbReference>
<protein>
    <recommendedName>
        <fullName evidence="3">Hydrolase</fullName>
    </recommendedName>
</protein>
<evidence type="ECO:0000313" key="2">
    <source>
        <dbReference type="Proteomes" id="UP000288623"/>
    </source>
</evidence>
<dbReference type="PROSITE" id="PS01229">
    <property type="entry name" value="COF_2"/>
    <property type="match status" value="1"/>
</dbReference>
<dbReference type="RefSeq" id="WP_126990158.1">
    <property type="nucleotide sequence ID" value="NZ_JTFC01000026.1"/>
</dbReference>
<accession>A0A433RVG0</accession>
<dbReference type="Gene3D" id="3.40.50.1000">
    <property type="entry name" value="HAD superfamily/HAD-like"/>
    <property type="match status" value="1"/>
</dbReference>
<gene>
    <name evidence="1" type="ORF">QI30_06665</name>
</gene>
<dbReference type="Pfam" id="PF08282">
    <property type="entry name" value="Hydrolase_3"/>
    <property type="match status" value="1"/>
</dbReference>
<organism evidence="1 2">
    <name type="scientific">Candidatus Kurthia intestinigallinarum</name>
    <dbReference type="NCBI Taxonomy" id="1562256"/>
    <lineage>
        <taxon>Bacteria</taxon>
        <taxon>Bacillati</taxon>
        <taxon>Bacillota</taxon>
        <taxon>Bacilli</taxon>
        <taxon>Bacillales</taxon>
        <taxon>Caryophanaceae</taxon>
        <taxon>Kurthia</taxon>
    </lineage>
</organism>